<evidence type="ECO:0000256" key="1">
    <source>
        <dbReference type="SAM" id="Phobius"/>
    </source>
</evidence>
<keyword evidence="1" id="KW-0472">Membrane</keyword>
<feature type="transmembrane region" description="Helical" evidence="1">
    <location>
        <begin position="44"/>
        <end position="68"/>
    </location>
</feature>
<dbReference type="PANTHER" id="PTHR35073:SF1">
    <property type="entry name" value="OTOSPIRALIN"/>
    <property type="match status" value="1"/>
</dbReference>
<evidence type="ECO:0000313" key="3">
    <source>
        <dbReference type="Proteomes" id="UP000694388"/>
    </source>
</evidence>
<name>A0A8C4PVX5_EPTBU</name>
<dbReference type="GeneTree" id="ENSGT00970000193621"/>
<proteinExistence type="predicted"/>
<dbReference type="InterPro" id="IPR028224">
    <property type="entry name" value="Otospiralin"/>
</dbReference>
<keyword evidence="1" id="KW-0812">Transmembrane</keyword>
<keyword evidence="1" id="KW-1133">Transmembrane helix</keyword>
<dbReference type="GO" id="GO:0007605">
    <property type="term" value="P:sensory perception of sound"/>
    <property type="evidence" value="ECO:0007669"/>
    <property type="project" value="InterPro"/>
</dbReference>
<dbReference type="PANTHER" id="PTHR35073">
    <property type="entry name" value="OTOSPIRALIN"/>
    <property type="match status" value="1"/>
</dbReference>
<evidence type="ECO:0000313" key="2">
    <source>
        <dbReference type="Ensembl" id="ENSEBUP00000000337.1"/>
    </source>
</evidence>
<dbReference type="Proteomes" id="UP000694388">
    <property type="component" value="Unplaced"/>
</dbReference>
<dbReference type="AlphaFoldDB" id="A0A8C4PVX5"/>
<sequence>MEPLSHQILLLLPCYPHPVISSTHQPFPCIHCCLSPFISLLDYFFSFFFSGHCPLPFLLFLLFCCILISCRVRREMPNWSYWTSDFWGWVAQMRELGVRQPIRDLARIFWAHFPIATSLGYDASPDNE</sequence>
<protein>
    <submittedName>
        <fullName evidence="2">Uncharacterized protein</fullName>
    </submittedName>
</protein>
<organism evidence="2 3">
    <name type="scientific">Eptatretus burgeri</name>
    <name type="common">Inshore hagfish</name>
    <dbReference type="NCBI Taxonomy" id="7764"/>
    <lineage>
        <taxon>Eukaryota</taxon>
        <taxon>Metazoa</taxon>
        <taxon>Chordata</taxon>
        <taxon>Craniata</taxon>
        <taxon>Vertebrata</taxon>
        <taxon>Cyclostomata</taxon>
        <taxon>Myxini</taxon>
        <taxon>Myxiniformes</taxon>
        <taxon>Myxinidae</taxon>
        <taxon>Eptatretinae</taxon>
        <taxon>Eptatretus</taxon>
    </lineage>
</organism>
<reference evidence="2" key="1">
    <citation type="submission" date="2025-08" db="UniProtKB">
        <authorList>
            <consortium name="Ensembl"/>
        </authorList>
    </citation>
    <scope>IDENTIFICATION</scope>
</reference>
<accession>A0A8C4PVX5</accession>
<dbReference type="Pfam" id="PF15182">
    <property type="entry name" value="OTOS"/>
    <property type="match status" value="1"/>
</dbReference>
<keyword evidence="3" id="KW-1185">Reference proteome</keyword>
<reference evidence="2" key="2">
    <citation type="submission" date="2025-09" db="UniProtKB">
        <authorList>
            <consortium name="Ensembl"/>
        </authorList>
    </citation>
    <scope>IDENTIFICATION</scope>
</reference>
<dbReference type="Ensembl" id="ENSEBUT00000000631.1">
    <property type="protein sequence ID" value="ENSEBUP00000000337.1"/>
    <property type="gene ID" value="ENSEBUG00000000514.1"/>
</dbReference>